<keyword evidence="4" id="KW-1003">Cell membrane</keyword>
<feature type="domain" description="ABC transmembrane type-1" evidence="9">
    <location>
        <begin position="68"/>
        <end position="258"/>
    </location>
</feature>
<evidence type="ECO:0000313" key="11">
    <source>
        <dbReference type="Proteomes" id="UP000600449"/>
    </source>
</evidence>
<dbReference type="CDD" id="cd06261">
    <property type="entry name" value="TM_PBP2"/>
    <property type="match status" value="1"/>
</dbReference>
<feature type="transmembrane region" description="Helical" evidence="8">
    <location>
        <begin position="74"/>
        <end position="96"/>
    </location>
</feature>
<evidence type="ECO:0000256" key="4">
    <source>
        <dbReference type="ARBA" id="ARBA00022475"/>
    </source>
</evidence>
<feature type="transmembrane region" description="Helical" evidence="8">
    <location>
        <begin position="139"/>
        <end position="160"/>
    </location>
</feature>
<gene>
    <name evidence="10" type="primary">potC</name>
    <name evidence="10" type="ORF">GCM10011322_37370</name>
</gene>
<keyword evidence="7 8" id="KW-0472">Membrane</keyword>
<dbReference type="GO" id="GO:0055085">
    <property type="term" value="P:transmembrane transport"/>
    <property type="evidence" value="ECO:0007669"/>
    <property type="project" value="InterPro"/>
</dbReference>
<dbReference type="GO" id="GO:0005886">
    <property type="term" value="C:plasma membrane"/>
    <property type="evidence" value="ECO:0007669"/>
    <property type="project" value="UniProtKB-SubCell"/>
</dbReference>
<comment type="similarity">
    <text evidence="2">Belongs to the binding-protein-dependent transport system permease family. CysTW subfamily.</text>
</comment>
<evidence type="ECO:0000256" key="3">
    <source>
        <dbReference type="ARBA" id="ARBA00022448"/>
    </source>
</evidence>
<protein>
    <submittedName>
        <fullName evidence="10">Spermidine/putrescine ABC transporter permease</fullName>
    </submittedName>
</protein>
<keyword evidence="5 8" id="KW-0812">Transmembrane</keyword>
<comment type="caution">
    <text evidence="10">The sequence shown here is derived from an EMBL/GenBank/DDBJ whole genome shotgun (WGS) entry which is preliminary data.</text>
</comment>
<evidence type="ECO:0000256" key="8">
    <source>
        <dbReference type="RuleBase" id="RU363032"/>
    </source>
</evidence>
<feature type="transmembrane region" description="Helical" evidence="8">
    <location>
        <begin position="184"/>
        <end position="205"/>
    </location>
</feature>
<evidence type="ECO:0000256" key="5">
    <source>
        <dbReference type="ARBA" id="ARBA00022692"/>
    </source>
</evidence>
<evidence type="ECO:0000313" key="10">
    <source>
        <dbReference type="EMBL" id="GGK46802.1"/>
    </source>
</evidence>
<feature type="transmembrane region" description="Helical" evidence="8">
    <location>
        <begin position="108"/>
        <end position="133"/>
    </location>
</feature>
<comment type="subcellular location">
    <subcellularLocation>
        <location evidence="1 8">Cell membrane</location>
        <topology evidence="1 8">Multi-pass membrane protein</topology>
    </subcellularLocation>
</comment>
<name>A0A917V7K1_9HYPH</name>
<dbReference type="InterPro" id="IPR000515">
    <property type="entry name" value="MetI-like"/>
</dbReference>
<evidence type="ECO:0000256" key="1">
    <source>
        <dbReference type="ARBA" id="ARBA00004651"/>
    </source>
</evidence>
<evidence type="ECO:0000256" key="2">
    <source>
        <dbReference type="ARBA" id="ARBA00007069"/>
    </source>
</evidence>
<dbReference type="SUPFAM" id="SSF161098">
    <property type="entry name" value="MetI-like"/>
    <property type="match status" value="1"/>
</dbReference>
<feature type="transmembrane region" description="Helical" evidence="8">
    <location>
        <begin position="237"/>
        <end position="258"/>
    </location>
</feature>
<dbReference type="Gene3D" id="1.10.3720.10">
    <property type="entry name" value="MetI-like"/>
    <property type="match status" value="1"/>
</dbReference>
<keyword evidence="3 8" id="KW-0813">Transport</keyword>
<organism evidence="10 11">
    <name type="scientific">Salinarimonas ramus</name>
    <dbReference type="NCBI Taxonomy" id="690164"/>
    <lineage>
        <taxon>Bacteria</taxon>
        <taxon>Pseudomonadati</taxon>
        <taxon>Pseudomonadota</taxon>
        <taxon>Alphaproteobacteria</taxon>
        <taxon>Hyphomicrobiales</taxon>
        <taxon>Salinarimonadaceae</taxon>
        <taxon>Salinarimonas</taxon>
    </lineage>
</organism>
<feature type="transmembrane region" description="Helical" evidence="8">
    <location>
        <begin position="16"/>
        <end position="38"/>
    </location>
</feature>
<dbReference type="RefSeq" id="WP_188914778.1">
    <property type="nucleotide sequence ID" value="NZ_BMMF01000012.1"/>
</dbReference>
<proteinExistence type="inferred from homology"/>
<dbReference type="InterPro" id="IPR035906">
    <property type="entry name" value="MetI-like_sf"/>
</dbReference>
<evidence type="ECO:0000259" key="9">
    <source>
        <dbReference type="PROSITE" id="PS50928"/>
    </source>
</evidence>
<evidence type="ECO:0000256" key="7">
    <source>
        <dbReference type="ARBA" id="ARBA00023136"/>
    </source>
</evidence>
<dbReference type="AlphaFoldDB" id="A0A917V7K1"/>
<keyword evidence="6 8" id="KW-1133">Transmembrane helix</keyword>
<dbReference type="InterPro" id="IPR051789">
    <property type="entry name" value="Bact_Polyamine_Transport"/>
</dbReference>
<dbReference type="PANTHER" id="PTHR43848:SF2">
    <property type="entry name" value="PUTRESCINE TRANSPORT SYSTEM PERMEASE PROTEIN POTI"/>
    <property type="match status" value="1"/>
</dbReference>
<dbReference type="PANTHER" id="PTHR43848">
    <property type="entry name" value="PUTRESCINE TRANSPORT SYSTEM PERMEASE PROTEIN POTI"/>
    <property type="match status" value="1"/>
</dbReference>
<dbReference type="EMBL" id="BMMF01000012">
    <property type="protein sequence ID" value="GGK46802.1"/>
    <property type="molecule type" value="Genomic_DNA"/>
</dbReference>
<keyword evidence="11" id="KW-1185">Reference proteome</keyword>
<accession>A0A917V7K1</accession>
<evidence type="ECO:0000256" key="6">
    <source>
        <dbReference type="ARBA" id="ARBA00022989"/>
    </source>
</evidence>
<dbReference type="Pfam" id="PF00528">
    <property type="entry name" value="BPD_transp_1"/>
    <property type="match status" value="1"/>
</dbReference>
<sequence>MSARPETEPGLRPRQLFTALVVVLLYLPIVSVVLASLANTRYLIFPHRVWTLDAYAEAIGQYTTAHLHATSFKIALVVALISVALAIPGALAFARYRWRGRRLYQRAILLPVFFPQPVLGLALLVALSAAGIVPDWRTAVFAHLVWVVPIVTLVISIRLYGFDPAQEEAAYDLGATRLQAFREVTLPAIAPGIVSGALFAFLLSWSNLPLSMYTTGADTTLPEWLYSRMATNYSPQVPAIAVLSVAASALAVVAVLFLRALRRAVGRRRTTSSEASTLAHPARATP</sequence>
<dbReference type="Proteomes" id="UP000600449">
    <property type="component" value="Unassembled WGS sequence"/>
</dbReference>
<dbReference type="PROSITE" id="PS50928">
    <property type="entry name" value="ABC_TM1"/>
    <property type="match status" value="1"/>
</dbReference>
<reference evidence="10 11" key="1">
    <citation type="journal article" date="2014" name="Int. J. Syst. Evol. Microbiol.">
        <title>Complete genome sequence of Corynebacterium casei LMG S-19264T (=DSM 44701T), isolated from a smear-ripened cheese.</title>
        <authorList>
            <consortium name="US DOE Joint Genome Institute (JGI-PGF)"/>
            <person name="Walter F."/>
            <person name="Albersmeier A."/>
            <person name="Kalinowski J."/>
            <person name="Ruckert C."/>
        </authorList>
    </citation>
    <scope>NUCLEOTIDE SEQUENCE [LARGE SCALE GENOMIC DNA]</scope>
    <source>
        <strain evidence="10 11">CGMCC 1.9161</strain>
    </source>
</reference>